<comment type="similarity">
    <text evidence="2">Belongs to the shugoshin family.</text>
</comment>
<evidence type="ECO:0008006" key="15">
    <source>
        <dbReference type="Google" id="ProtNLM"/>
    </source>
</evidence>
<feature type="domain" description="Shugoshin N-terminal coiled-coil" evidence="12">
    <location>
        <begin position="17"/>
        <end position="61"/>
    </location>
</feature>
<dbReference type="EMBL" id="KB644414">
    <property type="protein sequence ID" value="EPS31880.1"/>
    <property type="molecule type" value="Genomic_DNA"/>
</dbReference>
<protein>
    <recommendedName>
        <fullName evidence="15">Shugoshin C-terminal domain-containing protein</fullName>
    </recommendedName>
</protein>
<keyword evidence="14" id="KW-1185">Reference proteome</keyword>
<evidence type="ECO:0000313" key="14">
    <source>
        <dbReference type="Proteomes" id="UP000019376"/>
    </source>
</evidence>
<comment type="subcellular location">
    <subcellularLocation>
        <location evidence="1">Chromosome</location>
        <location evidence="1">Centromere</location>
    </subcellularLocation>
</comment>
<feature type="compositionally biased region" description="Acidic residues" evidence="10">
    <location>
        <begin position="602"/>
        <end position="614"/>
    </location>
</feature>
<feature type="region of interest" description="Disordered" evidence="10">
    <location>
        <begin position="171"/>
        <end position="632"/>
    </location>
</feature>
<feature type="domain" description="Shugoshin C-terminal" evidence="11">
    <location>
        <begin position="444"/>
        <end position="467"/>
    </location>
</feature>
<name>S7ZML7_PENO1</name>
<evidence type="ECO:0000256" key="2">
    <source>
        <dbReference type="ARBA" id="ARBA00010845"/>
    </source>
</evidence>
<dbReference type="eggNOG" id="ENOG502SFX7">
    <property type="taxonomic scope" value="Eukaryota"/>
</dbReference>
<feature type="compositionally biased region" description="Acidic residues" evidence="10">
    <location>
        <begin position="268"/>
        <end position="283"/>
    </location>
</feature>
<evidence type="ECO:0000256" key="1">
    <source>
        <dbReference type="ARBA" id="ARBA00004584"/>
    </source>
</evidence>
<evidence type="ECO:0000256" key="3">
    <source>
        <dbReference type="ARBA" id="ARBA00022454"/>
    </source>
</evidence>
<dbReference type="GO" id="GO:0045132">
    <property type="term" value="P:meiotic chromosome segregation"/>
    <property type="evidence" value="ECO:0007669"/>
    <property type="project" value="InterPro"/>
</dbReference>
<evidence type="ECO:0000256" key="5">
    <source>
        <dbReference type="ARBA" id="ARBA00022829"/>
    </source>
</evidence>
<proteinExistence type="inferred from homology"/>
<evidence type="ECO:0000259" key="12">
    <source>
        <dbReference type="Pfam" id="PF07558"/>
    </source>
</evidence>
<keyword evidence="8" id="KW-0137">Centromere</keyword>
<evidence type="ECO:0000259" key="11">
    <source>
        <dbReference type="Pfam" id="PF07557"/>
    </source>
</evidence>
<feature type="compositionally biased region" description="Polar residues" evidence="10">
    <location>
        <begin position="434"/>
        <end position="445"/>
    </location>
</feature>
<evidence type="ECO:0000256" key="6">
    <source>
        <dbReference type="ARBA" id="ARBA00023054"/>
    </source>
</evidence>
<dbReference type="InterPro" id="IPR011515">
    <property type="entry name" value="Shugoshin_C"/>
</dbReference>
<feature type="coiled-coil region" evidence="9">
    <location>
        <begin position="39"/>
        <end position="73"/>
    </location>
</feature>
<dbReference type="GO" id="GO:0051301">
    <property type="term" value="P:cell division"/>
    <property type="evidence" value="ECO:0007669"/>
    <property type="project" value="UniProtKB-KW"/>
</dbReference>
<evidence type="ECO:0000256" key="10">
    <source>
        <dbReference type="SAM" id="MobiDB-lite"/>
    </source>
</evidence>
<dbReference type="Proteomes" id="UP000019376">
    <property type="component" value="Unassembled WGS sequence"/>
</dbReference>
<accession>S7ZML7</accession>
<dbReference type="GO" id="GO:0005634">
    <property type="term" value="C:nucleus"/>
    <property type="evidence" value="ECO:0007669"/>
    <property type="project" value="InterPro"/>
</dbReference>
<feature type="compositionally biased region" description="Basic and acidic residues" evidence="10">
    <location>
        <begin position="560"/>
        <end position="574"/>
    </location>
</feature>
<evidence type="ECO:0000256" key="8">
    <source>
        <dbReference type="ARBA" id="ARBA00023328"/>
    </source>
</evidence>
<keyword evidence="3" id="KW-0158">Chromosome</keyword>
<feature type="compositionally biased region" description="Basic and acidic residues" evidence="10">
    <location>
        <begin position="180"/>
        <end position="189"/>
    </location>
</feature>
<dbReference type="HOGENOM" id="CLU_013723_2_0_1"/>
<gene>
    <name evidence="13" type="ORF">PDE_06838</name>
</gene>
<feature type="compositionally biased region" description="Polar residues" evidence="10">
    <location>
        <begin position="413"/>
        <end position="426"/>
    </location>
</feature>
<dbReference type="OrthoDB" id="5394106at2759"/>
<evidence type="ECO:0000256" key="7">
    <source>
        <dbReference type="ARBA" id="ARBA00023306"/>
    </source>
</evidence>
<evidence type="ECO:0000313" key="13">
    <source>
        <dbReference type="EMBL" id="EPS31880.1"/>
    </source>
</evidence>
<keyword evidence="5" id="KW-0159">Chromosome partition</keyword>
<evidence type="ECO:0000256" key="9">
    <source>
        <dbReference type="SAM" id="Coils"/>
    </source>
</evidence>
<evidence type="ECO:0000256" key="4">
    <source>
        <dbReference type="ARBA" id="ARBA00022618"/>
    </source>
</evidence>
<dbReference type="PhylomeDB" id="S7ZML7"/>
<dbReference type="InterPro" id="IPR011516">
    <property type="entry name" value="Shugoshin_N"/>
</dbReference>
<dbReference type="Pfam" id="PF07557">
    <property type="entry name" value="Shugoshin_C"/>
    <property type="match status" value="1"/>
</dbReference>
<reference evidence="13 14" key="1">
    <citation type="journal article" date="2013" name="PLoS ONE">
        <title>Genomic and secretomic analyses reveal unique features of the lignocellulolytic enzyme system of Penicillium decumbens.</title>
        <authorList>
            <person name="Liu G."/>
            <person name="Zhang L."/>
            <person name="Wei X."/>
            <person name="Zou G."/>
            <person name="Qin Y."/>
            <person name="Ma L."/>
            <person name="Li J."/>
            <person name="Zheng H."/>
            <person name="Wang S."/>
            <person name="Wang C."/>
            <person name="Xun L."/>
            <person name="Zhao G.-P."/>
            <person name="Zhou Z."/>
            <person name="Qu Y."/>
        </authorList>
    </citation>
    <scope>NUCLEOTIDE SEQUENCE [LARGE SCALE GENOMIC DNA]</scope>
    <source>
        <strain evidence="14">114-2 / CGMCC 5302</strain>
    </source>
</reference>
<dbReference type="AlphaFoldDB" id="S7ZML7"/>
<dbReference type="Pfam" id="PF07558">
    <property type="entry name" value="Shugoshin_N"/>
    <property type="match status" value="1"/>
</dbReference>
<keyword evidence="6 9" id="KW-0175">Coiled coil</keyword>
<keyword evidence="4" id="KW-0132">Cell division</keyword>
<keyword evidence="7" id="KW-0131">Cell cycle</keyword>
<organism evidence="13 14">
    <name type="scientific">Penicillium oxalicum (strain 114-2 / CGMCC 5302)</name>
    <name type="common">Penicillium decumbens</name>
    <dbReference type="NCBI Taxonomy" id="933388"/>
    <lineage>
        <taxon>Eukaryota</taxon>
        <taxon>Fungi</taxon>
        <taxon>Dikarya</taxon>
        <taxon>Ascomycota</taxon>
        <taxon>Pezizomycotina</taxon>
        <taxon>Eurotiomycetes</taxon>
        <taxon>Eurotiomycetidae</taxon>
        <taxon>Eurotiales</taxon>
        <taxon>Aspergillaceae</taxon>
        <taxon>Penicillium</taxon>
    </lineage>
</organism>
<feature type="compositionally biased region" description="Polar residues" evidence="10">
    <location>
        <begin position="484"/>
        <end position="504"/>
    </location>
</feature>
<dbReference type="GO" id="GO:0000779">
    <property type="term" value="C:condensed chromosome, centromeric region"/>
    <property type="evidence" value="ECO:0007669"/>
    <property type="project" value="UniProtKB-ARBA"/>
</dbReference>
<feature type="region of interest" description="Disordered" evidence="10">
    <location>
        <begin position="133"/>
        <end position="157"/>
    </location>
</feature>
<sequence length="632" mass="69849">MARLNDYAAPAESVEALKRRFVRQNRDIVRVNSMQSLRIRSLESEVSHLLAENVSLREQIINLTQEIDRYESAKKLHEGIYDIKSRLDSKLAEMTSLAAELGMLPRKVGRLAAGKAENDADQPKGMAVEARPRAADAECHTMDEDGRLPPIVEDKYYPRRTLEQQEIQDLVDNEPNLHSPEPDTSKNDEPDAPEDAEMHPVSSPSIHRQQHDVPRDATALPPTLETRKKKKKADLSSPLFKPLQDDRLEASITLQPRRSGSKRKFSPDEDGVWSEVASGDDEFQFSRPSGSPSKRAGTFGLTNQPLSPVKAAKSIDPEPVKPAITNRKVLEPKSANANLSSPSKVRASVKSDQVSDRGLARAGANENMRSPQKPKVLDIGEGEFLNQKPRVVRLGGISQKPKRSGRVMEQEESVLNETPAPSTTDSPRSKSGEQESTSDVANASRPSRRRGTVISYAEPNLRAKMRRPSKGFMDAVAGADSRRSSSFQIAQADSTSGDEINPTQARDRHHSSKADGAADSTSRDDSDHLQSTISRRRRKASSSARDSEGYSDAGSNVDSFDLKEHPSTLKEKTSSKGLSRRHSSNIKSASVSRESARHDLEMVSDMDSSFEADEVAPRRETRITARRRSMMV</sequence>